<evidence type="ECO:0000256" key="3">
    <source>
        <dbReference type="ARBA" id="ARBA00022553"/>
    </source>
</evidence>
<evidence type="ECO:0000313" key="8">
    <source>
        <dbReference type="Proteomes" id="UP000015453"/>
    </source>
</evidence>
<feature type="non-terminal residue" evidence="7">
    <location>
        <position position="1"/>
    </location>
</feature>
<dbReference type="InterPro" id="IPR050956">
    <property type="entry name" value="2C_system_His_kinase"/>
</dbReference>
<dbReference type="CDD" id="cd17546">
    <property type="entry name" value="REC_hyHK_CKI1_RcsC-like"/>
    <property type="match status" value="1"/>
</dbReference>
<dbReference type="EC" id="2.7.13.3" evidence="2"/>
<dbReference type="Proteomes" id="UP000015453">
    <property type="component" value="Unassembled WGS sequence"/>
</dbReference>
<comment type="catalytic activity">
    <reaction evidence="1">
        <text>ATP + protein L-histidine = ADP + protein N-phospho-L-histidine.</text>
        <dbReference type="EC" id="2.7.13.3"/>
    </reaction>
</comment>
<dbReference type="InterPro" id="IPR003661">
    <property type="entry name" value="HisK_dim/P_dom"/>
</dbReference>
<sequence>FLALIVVFPLPITLCFIFLRQRAAQKEMKLHEALIKQMEATQHSENKSRNKSLAFARASHDIRASLTGISSLIELSEIELYQKADPRPDLRTNLQQMGDCTKSLQGILNSILDTSKIEAGKMQLEEEGFDMEELIEEVVDFFHPVGRKKGVDVIFDPSDGSIRKHSRVKGDRPKLKQILNNLLSNAVKYTPEGHVIVRAHVKGRSLEKNRILVRDERESTSTSCCFLFNTEEKVSSEPEDVERNPKSMEFTFEVNDTGKGIPREQRKSVFENYVRVSETAHGQEGTGLGLGIVQSLVRLMGGEIKIVDKKEGERGTCIRFSIIIETEASNDSAETNDGGYTISDSFYHHRSPFLTCLNRTKNEGSQLILFIKSNERSKILHSFIWRLGIKVRVVKKHAAFIQSLKIIKQGINLSSNSSSQNSKSDAVFTWNKRSKGAPLSAFDGAGDASPPRKNTGFILMVIDKDAGPFHDINEAIVEFRRDLNEDCCSRVIWLDIPDANSASLPSLDESKLPPPDLIISKAFHGSRLYQAIQLLPEFGGSLPRRGEIPQHVETPRQRICKRAPAEEIKNTSDDKPLKGKAILVVEDDPIGQKIAVSIVQRLGANVSVCNNGEEACALVSTSLQDEGTSGSVPPFSCILMDCEMPVMNGIEATQRIREVEEKYGARTLIVALTAHEKGEEIDKMIQAGVDSYMTKPLNTTSFLKAISKI</sequence>
<dbReference type="SUPFAM" id="SSF47384">
    <property type="entry name" value="Homodimeric domain of signal transducing histidine kinase"/>
    <property type="match status" value="1"/>
</dbReference>
<dbReference type="SMART" id="SM00388">
    <property type="entry name" value="HisKA"/>
    <property type="match status" value="1"/>
</dbReference>
<comment type="caution">
    <text evidence="7">The sequence shown here is derived from an EMBL/GenBank/DDBJ whole genome shotgun (WGS) entry which is preliminary data.</text>
</comment>
<dbReference type="Pfam" id="PF00512">
    <property type="entry name" value="HisKA"/>
    <property type="match status" value="1"/>
</dbReference>
<dbReference type="InterPro" id="IPR005467">
    <property type="entry name" value="His_kinase_dom"/>
</dbReference>
<dbReference type="InterPro" id="IPR011006">
    <property type="entry name" value="CheY-like_superfamily"/>
</dbReference>
<keyword evidence="3 4" id="KW-0597">Phosphoprotein</keyword>
<dbReference type="Gene3D" id="3.30.565.10">
    <property type="entry name" value="Histidine kinase-like ATPase, C-terminal domain"/>
    <property type="match status" value="1"/>
</dbReference>
<feature type="domain" description="Response regulatory" evidence="6">
    <location>
        <begin position="581"/>
        <end position="709"/>
    </location>
</feature>
<feature type="non-terminal residue" evidence="7">
    <location>
        <position position="709"/>
    </location>
</feature>
<evidence type="ECO:0000259" key="5">
    <source>
        <dbReference type="PROSITE" id="PS50109"/>
    </source>
</evidence>
<accession>S8CXV7</accession>
<gene>
    <name evidence="7" type="ORF">M569_02940</name>
</gene>
<proteinExistence type="predicted"/>
<dbReference type="PROSITE" id="PS50110">
    <property type="entry name" value="RESPONSE_REGULATORY"/>
    <property type="match status" value="1"/>
</dbReference>
<organism evidence="7 8">
    <name type="scientific">Genlisea aurea</name>
    <dbReference type="NCBI Taxonomy" id="192259"/>
    <lineage>
        <taxon>Eukaryota</taxon>
        <taxon>Viridiplantae</taxon>
        <taxon>Streptophyta</taxon>
        <taxon>Embryophyta</taxon>
        <taxon>Tracheophyta</taxon>
        <taxon>Spermatophyta</taxon>
        <taxon>Magnoliopsida</taxon>
        <taxon>eudicotyledons</taxon>
        <taxon>Gunneridae</taxon>
        <taxon>Pentapetalae</taxon>
        <taxon>asterids</taxon>
        <taxon>lamiids</taxon>
        <taxon>Lamiales</taxon>
        <taxon>Lentibulariaceae</taxon>
        <taxon>Genlisea</taxon>
    </lineage>
</organism>
<dbReference type="AlphaFoldDB" id="S8CXV7"/>
<dbReference type="InterPro" id="IPR003594">
    <property type="entry name" value="HATPase_dom"/>
</dbReference>
<dbReference type="PANTHER" id="PTHR43719:SF75">
    <property type="entry name" value="HISTIDINE KINASE CKI1"/>
    <property type="match status" value="1"/>
</dbReference>
<dbReference type="Pfam" id="PF00072">
    <property type="entry name" value="Response_reg"/>
    <property type="match status" value="1"/>
</dbReference>
<dbReference type="SMART" id="SM00448">
    <property type="entry name" value="REC"/>
    <property type="match status" value="1"/>
</dbReference>
<dbReference type="SMART" id="SM00387">
    <property type="entry name" value="HATPase_c"/>
    <property type="match status" value="1"/>
</dbReference>
<dbReference type="EMBL" id="AUSU01001099">
    <property type="protein sequence ID" value="EPS71820.1"/>
    <property type="molecule type" value="Genomic_DNA"/>
</dbReference>
<dbReference type="InterPro" id="IPR036097">
    <property type="entry name" value="HisK_dim/P_sf"/>
</dbReference>
<feature type="modified residue" description="4-aspartylphosphate" evidence="4">
    <location>
        <position position="641"/>
    </location>
</feature>
<dbReference type="InterPro" id="IPR001789">
    <property type="entry name" value="Sig_transdc_resp-reg_receiver"/>
</dbReference>
<dbReference type="OrthoDB" id="60033at2759"/>
<evidence type="ECO:0000256" key="1">
    <source>
        <dbReference type="ARBA" id="ARBA00000085"/>
    </source>
</evidence>
<keyword evidence="8" id="KW-1185">Reference proteome</keyword>
<dbReference type="CDD" id="cd00082">
    <property type="entry name" value="HisKA"/>
    <property type="match status" value="1"/>
</dbReference>
<feature type="domain" description="Histidine kinase" evidence="5">
    <location>
        <begin position="57"/>
        <end position="326"/>
    </location>
</feature>
<dbReference type="Gene3D" id="3.40.50.2300">
    <property type="match status" value="1"/>
</dbReference>
<name>S8CXV7_9LAMI</name>
<dbReference type="InterPro" id="IPR036890">
    <property type="entry name" value="HATPase_C_sf"/>
</dbReference>
<dbReference type="PROSITE" id="PS50109">
    <property type="entry name" value="HIS_KIN"/>
    <property type="match status" value="1"/>
</dbReference>
<dbReference type="GO" id="GO:0000155">
    <property type="term" value="F:phosphorelay sensor kinase activity"/>
    <property type="evidence" value="ECO:0007669"/>
    <property type="project" value="InterPro"/>
</dbReference>
<dbReference type="SUPFAM" id="SSF52172">
    <property type="entry name" value="CheY-like"/>
    <property type="match status" value="1"/>
</dbReference>
<dbReference type="PANTHER" id="PTHR43719">
    <property type="entry name" value="TWO-COMPONENT HISTIDINE KINASE"/>
    <property type="match status" value="1"/>
</dbReference>
<dbReference type="Gene3D" id="1.10.287.130">
    <property type="match status" value="1"/>
</dbReference>
<reference evidence="7 8" key="1">
    <citation type="journal article" date="2013" name="BMC Genomics">
        <title>The miniature genome of a carnivorous plant Genlisea aurea contains a low number of genes and short non-coding sequences.</title>
        <authorList>
            <person name="Leushkin E.V."/>
            <person name="Sutormin R.A."/>
            <person name="Nabieva E.R."/>
            <person name="Penin A.A."/>
            <person name="Kondrashov A.S."/>
            <person name="Logacheva M.D."/>
        </authorList>
    </citation>
    <scope>NUCLEOTIDE SEQUENCE [LARGE SCALE GENOMIC DNA]</scope>
</reference>
<dbReference type="Pfam" id="PF02518">
    <property type="entry name" value="HATPase_c"/>
    <property type="match status" value="1"/>
</dbReference>
<evidence type="ECO:0000259" key="6">
    <source>
        <dbReference type="PROSITE" id="PS50110"/>
    </source>
</evidence>
<evidence type="ECO:0000256" key="2">
    <source>
        <dbReference type="ARBA" id="ARBA00012438"/>
    </source>
</evidence>
<dbReference type="SUPFAM" id="SSF55874">
    <property type="entry name" value="ATPase domain of HSP90 chaperone/DNA topoisomerase II/histidine kinase"/>
    <property type="match status" value="1"/>
</dbReference>
<dbReference type="InterPro" id="IPR004358">
    <property type="entry name" value="Sig_transdc_His_kin-like_C"/>
</dbReference>
<dbReference type="PRINTS" id="PR00344">
    <property type="entry name" value="BCTRLSENSOR"/>
</dbReference>
<evidence type="ECO:0000313" key="7">
    <source>
        <dbReference type="EMBL" id="EPS71820.1"/>
    </source>
</evidence>
<protein>
    <recommendedName>
        <fullName evidence="2">histidine kinase</fullName>
        <ecNumber evidence="2">2.7.13.3</ecNumber>
    </recommendedName>
</protein>
<evidence type="ECO:0000256" key="4">
    <source>
        <dbReference type="PROSITE-ProRule" id="PRU00169"/>
    </source>
</evidence>